<dbReference type="Proteomes" id="UP001596020">
    <property type="component" value="Unassembled WGS sequence"/>
</dbReference>
<reference evidence="2" key="1">
    <citation type="journal article" date="2019" name="Int. J. Syst. Evol. Microbiol.">
        <title>The Global Catalogue of Microorganisms (GCM) 10K type strain sequencing project: providing services to taxonomists for standard genome sequencing and annotation.</title>
        <authorList>
            <consortium name="The Broad Institute Genomics Platform"/>
            <consortium name="The Broad Institute Genome Sequencing Center for Infectious Disease"/>
            <person name="Wu L."/>
            <person name="Ma J."/>
        </authorList>
    </citation>
    <scope>NUCLEOTIDE SEQUENCE [LARGE SCALE GENOMIC DNA]</scope>
    <source>
        <strain evidence="2">CGMCC 4.7357</strain>
    </source>
</reference>
<protein>
    <submittedName>
        <fullName evidence="1">Uncharacterized protein</fullName>
    </submittedName>
</protein>
<organism evidence="1 2">
    <name type="scientific">Falsiporphyromonas endometrii</name>
    <dbReference type="NCBI Taxonomy" id="1387297"/>
    <lineage>
        <taxon>Bacteria</taxon>
        <taxon>Pseudomonadati</taxon>
        <taxon>Bacteroidota</taxon>
        <taxon>Bacteroidia</taxon>
        <taxon>Bacteroidales</taxon>
        <taxon>Porphyromonadaceae</taxon>
        <taxon>Falsiporphyromonas</taxon>
    </lineage>
</organism>
<gene>
    <name evidence="1" type="ORF">ACFO3G_08805</name>
</gene>
<sequence>MEIIMLLAILWMMIALDKATGQEAWYYPLSKHFICSVGKSNYLLLRDDFGWAEKLVTRVMYSLNNIISSNVQKLTQTTHIYIENPMFQG</sequence>
<keyword evidence="2" id="KW-1185">Reference proteome</keyword>
<accession>A0ABV9K9H5</accession>
<name>A0ABV9K9H5_9PORP</name>
<proteinExistence type="predicted"/>
<evidence type="ECO:0000313" key="2">
    <source>
        <dbReference type="Proteomes" id="UP001596020"/>
    </source>
</evidence>
<dbReference type="EMBL" id="JBHSGO010000213">
    <property type="protein sequence ID" value="MFC4666692.1"/>
    <property type="molecule type" value="Genomic_DNA"/>
</dbReference>
<dbReference type="RefSeq" id="WP_380080010.1">
    <property type="nucleotide sequence ID" value="NZ_JBHSGO010000213.1"/>
</dbReference>
<evidence type="ECO:0000313" key="1">
    <source>
        <dbReference type="EMBL" id="MFC4666692.1"/>
    </source>
</evidence>
<comment type="caution">
    <text evidence="1">The sequence shown here is derived from an EMBL/GenBank/DDBJ whole genome shotgun (WGS) entry which is preliminary data.</text>
</comment>